<evidence type="ECO:0000313" key="1">
    <source>
        <dbReference type="EMBL" id="MDB2293743.1"/>
    </source>
</evidence>
<comment type="caution">
    <text evidence="1">The sequence shown here is derived from an EMBL/GenBank/DDBJ whole genome shotgun (WGS) entry which is preliminary data.</text>
</comment>
<evidence type="ECO:0000313" key="2">
    <source>
        <dbReference type="Proteomes" id="UP001210528"/>
    </source>
</evidence>
<gene>
    <name evidence="1" type="ORF">PM085_15910</name>
</gene>
<keyword evidence="2" id="KW-1185">Reference proteome</keyword>
<organism evidence="1 2">
    <name type="scientific">Halorubrum ezzemoulense</name>
    <name type="common">Halorubrum chaoviator</name>
    <dbReference type="NCBI Taxonomy" id="337243"/>
    <lineage>
        <taxon>Archaea</taxon>
        <taxon>Methanobacteriati</taxon>
        <taxon>Methanobacteriota</taxon>
        <taxon>Stenosarchaea group</taxon>
        <taxon>Halobacteria</taxon>
        <taxon>Halobacteriales</taxon>
        <taxon>Haloferacaceae</taxon>
        <taxon>Halorubrum</taxon>
    </lineage>
</organism>
<reference evidence="1 2" key="1">
    <citation type="submission" date="2023-01" db="EMBL/GenBank/DDBJ databases">
        <title>Halorubrum ezzemoulense from Santa Pola, Spain.</title>
        <authorList>
            <person name="Feng Y."/>
            <person name="Louyakis A.S."/>
            <person name="Gogarten J.P."/>
        </authorList>
    </citation>
    <scope>NUCLEOTIDE SEQUENCE [LARGE SCALE GENOMIC DNA]</scope>
    <source>
        <strain evidence="1 2">AMM015</strain>
    </source>
</reference>
<dbReference type="EMBL" id="JAQLUK010000028">
    <property type="protein sequence ID" value="MDB2293743.1"/>
    <property type="molecule type" value="Genomic_DNA"/>
</dbReference>
<name>A0ABT4Z6F0_HALEZ</name>
<sequence length="65" mass="6810">MAVTGTARIVAPKEIFFVELSVGLELADVDFDTKHFGVGVTASLGKPLTEFAAALGALRFSTVLI</sequence>
<dbReference type="Proteomes" id="UP001210528">
    <property type="component" value="Unassembled WGS sequence"/>
</dbReference>
<proteinExistence type="predicted"/>
<accession>A0ABT4Z6F0</accession>
<protein>
    <submittedName>
        <fullName evidence="1">Uncharacterized protein</fullName>
    </submittedName>
</protein>
<dbReference type="RefSeq" id="WP_271970502.1">
    <property type="nucleotide sequence ID" value="NZ_JAQLUK010000028.1"/>
</dbReference>